<organism evidence="7">
    <name type="scientific">Glycine soja</name>
    <name type="common">Wild soybean</name>
    <dbReference type="NCBI Taxonomy" id="3848"/>
    <lineage>
        <taxon>Eukaryota</taxon>
        <taxon>Viridiplantae</taxon>
        <taxon>Streptophyta</taxon>
        <taxon>Embryophyta</taxon>
        <taxon>Tracheophyta</taxon>
        <taxon>Spermatophyta</taxon>
        <taxon>Magnoliopsida</taxon>
        <taxon>eudicotyledons</taxon>
        <taxon>Gunneridae</taxon>
        <taxon>Pentapetalae</taxon>
        <taxon>rosids</taxon>
        <taxon>fabids</taxon>
        <taxon>Fabales</taxon>
        <taxon>Fabaceae</taxon>
        <taxon>Papilionoideae</taxon>
        <taxon>50 kb inversion clade</taxon>
        <taxon>NPAAA clade</taxon>
        <taxon>indigoferoid/millettioid clade</taxon>
        <taxon>Phaseoleae</taxon>
        <taxon>Glycine</taxon>
        <taxon>Glycine subgen. Soja</taxon>
    </lineage>
</organism>
<dbReference type="GO" id="GO:0005634">
    <property type="term" value="C:nucleus"/>
    <property type="evidence" value="ECO:0007669"/>
    <property type="project" value="UniProtKB-SubCell"/>
</dbReference>
<dbReference type="AlphaFoldDB" id="A0A0B2SU34"/>
<evidence type="ECO:0000256" key="3">
    <source>
        <dbReference type="ARBA" id="ARBA00023163"/>
    </source>
</evidence>
<feature type="region of interest" description="Disordered" evidence="6">
    <location>
        <begin position="14"/>
        <end position="45"/>
    </location>
</feature>
<evidence type="ECO:0000256" key="2">
    <source>
        <dbReference type="ARBA" id="ARBA00023015"/>
    </source>
</evidence>
<keyword evidence="3" id="KW-0804">Transcription</keyword>
<accession>A0A0B2SU34</accession>
<gene>
    <name evidence="7" type="ORF">glysoja_046250</name>
</gene>
<reference evidence="7" key="1">
    <citation type="submission" date="2014-07" db="EMBL/GenBank/DDBJ databases">
        <title>Identification of a novel salt tolerance gene in wild soybean by whole-genome sequencing.</title>
        <authorList>
            <person name="Lam H.-M."/>
            <person name="Qi X."/>
            <person name="Li M.-W."/>
            <person name="Liu X."/>
            <person name="Xie M."/>
            <person name="Ni M."/>
            <person name="Xu X."/>
        </authorList>
    </citation>
    <scope>NUCLEOTIDE SEQUENCE [LARGE SCALE GENOMIC DNA]</scope>
    <source>
        <tissue evidence="7">Root</tissue>
    </source>
</reference>
<name>A0A0B2SU34_GLYSO</name>
<evidence type="ECO:0000256" key="5">
    <source>
        <dbReference type="PROSITE-ProRule" id="PRU01191"/>
    </source>
</evidence>
<keyword evidence="4" id="KW-0539">Nucleus</keyword>
<feature type="region of interest" description="SAW" evidence="5">
    <location>
        <begin position="287"/>
        <end position="308"/>
    </location>
</feature>
<comment type="similarity">
    <text evidence="5">Belongs to the GRAS family.</text>
</comment>
<evidence type="ECO:0000256" key="4">
    <source>
        <dbReference type="ARBA" id="ARBA00023242"/>
    </source>
</evidence>
<comment type="subcellular location">
    <subcellularLocation>
        <location evidence="1">Nucleus</location>
    </subcellularLocation>
</comment>
<keyword evidence="2" id="KW-0805">Transcription regulation</keyword>
<proteinExistence type="inferred from homology"/>
<evidence type="ECO:0000256" key="1">
    <source>
        <dbReference type="ARBA" id="ARBA00004123"/>
    </source>
</evidence>
<dbReference type="PROSITE" id="PS50985">
    <property type="entry name" value="GRAS"/>
    <property type="match status" value="1"/>
</dbReference>
<dbReference type="EMBL" id="KN639733">
    <property type="protein sequence ID" value="KHN48375.1"/>
    <property type="molecule type" value="Genomic_DNA"/>
</dbReference>
<evidence type="ECO:0000256" key="6">
    <source>
        <dbReference type="SAM" id="MobiDB-lite"/>
    </source>
</evidence>
<dbReference type="InterPro" id="IPR005202">
    <property type="entry name" value="TF_GRAS"/>
</dbReference>
<comment type="caution">
    <text evidence="5">Lacks conserved residue(s) required for the propagation of feature annotation.</text>
</comment>
<dbReference type="Pfam" id="PF03514">
    <property type="entry name" value="GRAS"/>
    <property type="match status" value="2"/>
</dbReference>
<dbReference type="PANTHER" id="PTHR31636">
    <property type="entry name" value="OSJNBA0084A10.13 PROTEIN-RELATED"/>
    <property type="match status" value="1"/>
</dbReference>
<sequence length="308" mass="35500">MDTTLFRVVSSFQHHQADQDHQSLNNSTTSSSSRSSRQEQNYPYPQEDDEECFNFFMDEEDLSSSSSRHYYPYQPHPPSTTGIDTAFPFEFMKEIRATVQKVMKEIKARNHSFSPTPCDFEFSGKWAQDILLETARAVADKNTTRLQQLMWMLNKLSSPYDDTDQKLASYFLQTFFSHITQAGDRTYKTLASASKKTCSFKSTHKTCSFVTAATTAQKVMKEIKARMEKEADLDIGLEGFEFVKGFEECLRWFRVYFEALDRIFPRTSNEHLMLEREAGRAMVDLVACSLVESVERWGVWVFYGSTGG</sequence>
<protein>
    <submittedName>
        <fullName evidence="7">Protein SHORT-ROOT</fullName>
    </submittedName>
</protein>
<dbReference type="Proteomes" id="UP000053555">
    <property type="component" value="Unassembled WGS sequence"/>
</dbReference>
<evidence type="ECO:0000313" key="7">
    <source>
        <dbReference type="EMBL" id="KHN48375.1"/>
    </source>
</evidence>